<sequence>MEFTHPISSYQYDSSVTCTSTRQESVSQKLFIIRCFHPFAVRSPRISIDTINPKVLSCECAFPGEIAVHAEHLQHIIRINPSTLPFDEIINCNIGNPHSLGQQPITFFREVLSLCNYPGLLDKEEIRGLYSSDSIGRAKGILSSISERATWTYTQTRALRAAIAEGIENRDGFPANFEDIFLTDGTSPGVHMMMQLVISNDRDGILCPVPYCPLYSASIALHGGALVPYYLNEETGWGLEISELRLRLETAFAAGINVRALVIINPGNPTGQVLSELNQQEIVQFCRDEHLLLLADEVYQENIYADNKFFTSFKKIARSMGYTDRDLSLVSFHSISKGYYGECGQRGGYMEVTGLDKHIKKQIIKMTSISRCSNLTGQILMSLVMNPPKVGDGSYVLYAKERDEILSSLGRRVKMFVEALNKLEGVTCNEAEGALYLFPRIELPKEALRAARSVRMEGDTFYSRQLLDTTGIVVLPGSDFGQVPGTCHFRITICPPEEKVPEVLVKLANFHRRFMREFGG</sequence>
<keyword evidence="3" id="KW-0032">Aminotransferase</keyword>
<dbReference type="InterPro" id="IPR004839">
    <property type="entry name" value="Aminotransferase_I/II_large"/>
</dbReference>
<name>A0A9D4UD58_ADICA</name>
<dbReference type="EMBL" id="JABFUD020000019">
    <property type="protein sequence ID" value="KAI5064951.1"/>
    <property type="molecule type" value="Genomic_DNA"/>
</dbReference>
<evidence type="ECO:0000256" key="8">
    <source>
        <dbReference type="ARBA" id="ARBA00025785"/>
    </source>
</evidence>
<dbReference type="InterPro" id="IPR045088">
    <property type="entry name" value="ALAT1/2-like"/>
</dbReference>
<dbReference type="FunFam" id="3.40.640.10:FF:000012">
    <property type="entry name" value="alanine aminotransferase 2"/>
    <property type="match status" value="1"/>
</dbReference>
<dbReference type="Gene3D" id="3.40.640.10">
    <property type="entry name" value="Type I PLP-dependent aspartate aminotransferase-like (Major domain)"/>
    <property type="match status" value="1"/>
</dbReference>
<reference evidence="11" key="1">
    <citation type="submission" date="2021-01" db="EMBL/GenBank/DDBJ databases">
        <title>Adiantum capillus-veneris genome.</title>
        <authorList>
            <person name="Fang Y."/>
            <person name="Liao Q."/>
        </authorList>
    </citation>
    <scope>NUCLEOTIDE SEQUENCE</scope>
    <source>
        <strain evidence="11">H3</strain>
        <tissue evidence="11">Leaf</tissue>
    </source>
</reference>
<feature type="domain" description="Aminotransferase class I/classII large" evidence="10">
    <location>
        <begin position="146"/>
        <end position="505"/>
    </location>
</feature>
<protein>
    <recommendedName>
        <fullName evidence="9">alanine transaminase</fullName>
        <ecNumber evidence="9">2.6.1.2</ecNumber>
    </recommendedName>
</protein>
<dbReference type="GO" id="GO:0030170">
    <property type="term" value="F:pyridoxal phosphate binding"/>
    <property type="evidence" value="ECO:0007669"/>
    <property type="project" value="InterPro"/>
</dbReference>
<dbReference type="Gene3D" id="3.90.1150.10">
    <property type="entry name" value="Aspartate Aminotransferase, domain 1"/>
    <property type="match status" value="1"/>
</dbReference>
<dbReference type="PANTHER" id="PTHR11751">
    <property type="entry name" value="ALANINE AMINOTRANSFERASE"/>
    <property type="match status" value="1"/>
</dbReference>
<dbReference type="PANTHER" id="PTHR11751:SF29">
    <property type="entry name" value="ALANINE TRANSAMINASE"/>
    <property type="match status" value="1"/>
</dbReference>
<proteinExistence type="inferred from homology"/>
<dbReference type="GO" id="GO:0004021">
    <property type="term" value="F:L-alanine:2-oxoglutarate aminotransferase activity"/>
    <property type="evidence" value="ECO:0007669"/>
    <property type="project" value="UniProtKB-EC"/>
</dbReference>
<comment type="similarity">
    <text evidence="8">Belongs to the class-I pyridoxal-phosphate-dependent aminotransferase family. Alanine aminotransferase subfamily.</text>
</comment>
<dbReference type="FunFam" id="3.90.1150.10:FF:000151">
    <property type="entry name" value="Alanine aminotransferase 2"/>
    <property type="match status" value="1"/>
</dbReference>
<dbReference type="FunFam" id="1.10.287.1970:FF:000001">
    <property type="entry name" value="Alanine aminotransferase 2"/>
    <property type="match status" value="1"/>
</dbReference>
<accession>A0A9D4UD58</accession>
<dbReference type="AlphaFoldDB" id="A0A9D4UD58"/>
<dbReference type="InterPro" id="IPR015424">
    <property type="entry name" value="PyrdxlP-dep_Trfase"/>
</dbReference>
<dbReference type="EC" id="2.6.1.2" evidence="9"/>
<dbReference type="Pfam" id="PF00155">
    <property type="entry name" value="Aminotran_1_2"/>
    <property type="match status" value="1"/>
</dbReference>
<dbReference type="InterPro" id="IPR015421">
    <property type="entry name" value="PyrdxlP-dep_Trfase_major"/>
</dbReference>
<comment type="pathway">
    <text evidence="6">Amino-acid degradation; L-alanine degradation via transaminase pathway; pyruvate from L-alanine: step 1/1.</text>
</comment>
<evidence type="ECO:0000313" key="12">
    <source>
        <dbReference type="Proteomes" id="UP000886520"/>
    </source>
</evidence>
<evidence type="ECO:0000256" key="4">
    <source>
        <dbReference type="ARBA" id="ARBA00022679"/>
    </source>
</evidence>
<keyword evidence="12" id="KW-1185">Reference proteome</keyword>
<dbReference type="SUPFAM" id="SSF53383">
    <property type="entry name" value="PLP-dependent transferases"/>
    <property type="match status" value="1"/>
</dbReference>
<comment type="pathway">
    <text evidence="7">Photosynthesis; C4 acid pathway.</text>
</comment>
<dbReference type="Proteomes" id="UP000886520">
    <property type="component" value="Chromosome 19"/>
</dbReference>
<evidence type="ECO:0000256" key="7">
    <source>
        <dbReference type="ARBA" id="ARBA00025709"/>
    </source>
</evidence>
<evidence type="ECO:0000256" key="9">
    <source>
        <dbReference type="ARBA" id="ARBA00026106"/>
    </source>
</evidence>
<evidence type="ECO:0000256" key="1">
    <source>
        <dbReference type="ARBA" id="ARBA00001933"/>
    </source>
</evidence>
<gene>
    <name evidence="11" type="ORF">GOP47_0019646</name>
</gene>
<evidence type="ECO:0000256" key="6">
    <source>
        <dbReference type="ARBA" id="ARBA00025708"/>
    </source>
</evidence>
<keyword evidence="4" id="KW-0808">Transferase</keyword>
<evidence type="ECO:0000256" key="3">
    <source>
        <dbReference type="ARBA" id="ARBA00022576"/>
    </source>
</evidence>
<evidence type="ECO:0000313" key="11">
    <source>
        <dbReference type="EMBL" id="KAI5064951.1"/>
    </source>
</evidence>
<evidence type="ECO:0000259" key="10">
    <source>
        <dbReference type="Pfam" id="PF00155"/>
    </source>
</evidence>
<keyword evidence="5" id="KW-0663">Pyridoxal phosphate</keyword>
<comment type="caution">
    <text evidence="11">The sequence shown here is derived from an EMBL/GenBank/DDBJ whole genome shotgun (WGS) entry which is preliminary data.</text>
</comment>
<dbReference type="CDD" id="cd00609">
    <property type="entry name" value="AAT_like"/>
    <property type="match status" value="1"/>
</dbReference>
<comment type="subunit">
    <text evidence="2">Homodimer.</text>
</comment>
<evidence type="ECO:0000256" key="2">
    <source>
        <dbReference type="ARBA" id="ARBA00011738"/>
    </source>
</evidence>
<organism evidence="11 12">
    <name type="scientific">Adiantum capillus-veneris</name>
    <name type="common">Maidenhair fern</name>
    <dbReference type="NCBI Taxonomy" id="13818"/>
    <lineage>
        <taxon>Eukaryota</taxon>
        <taxon>Viridiplantae</taxon>
        <taxon>Streptophyta</taxon>
        <taxon>Embryophyta</taxon>
        <taxon>Tracheophyta</taxon>
        <taxon>Polypodiopsida</taxon>
        <taxon>Polypodiidae</taxon>
        <taxon>Polypodiales</taxon>
        <taxon>Pteridineae</taxon>
        <taxon>Pteridaceae</taxon>
        <taxon>Vittarioideae</taxon>
        <taxon>Adiantum</taxon>
    </lineage>
</organism>
<evidence type="ECO:0000256" key="5">
    <source>
        <dbReference type="ARBA" id="ARBA00022898"/>
    </source>
</evidence>
<dbReference type="InterPro" id="IPR015422">
    <property type="entry name" value="PyrdxlP-dep_Trfase_small"/>
</dbReference>
<dbReference type="OrthoDB" id="1732682at2759"/>
<comment type="cofactor">
    <cofactor evidence="1">
        <name>pyridoxal 5'-phosphate</name>
        <dbReference type="ChEBI" id="CHEBI:597326"/>
    </cofactor>
</comment>
<dbReference type="Gene3D" id="1.10.287.1970">
    <property type="match status" value="1"/>
</dbReference>